<accession>A0A397SKA3</accession>
<proteinExistence type="predicted"/>
<sequence>MVHRHTPPLFNIKVLESYVKDVWNDLPQEYYKNLINNALATLPADPYAHFSEEVLERKKSLESLLFSVRHTKFLRKSGQHNFQSPTSFSKVDTKRSFGILRYALCAQDGWVGLVAVLERWKDISFLGLVKTNAELVENLYSLVEKYFTSLGLNFSKLTIVFGFLVGDEEYPKID</sequence>
<reference evidence="1 2" key="1">
    <citation type="submission" date="2018-06" db="EMBL/GenBank/DDBJ databases">
        <title>Comparative genomics reveals the genomic features of Rhizophagus irregularis, R. cerebriforme, R. diaphanum and Gigaspora rosea, and their symbiotic lifestyle signature.</title>
        <authorList>
            <person name="Morin E."/>
            <person name="San Clemente H."/>
            <person name="Chen E.C.H."/>
            <person name="De La Providencia I."/>
            <person name="Hainaut M."/>
            <person name="Kuo A."/>
            <person name="Kohler A."/>
            <person name="Murat C."/>
            <person name="Tang N."/>
            <person name="Roy S."/>
            <person name="Loubradou J."/>
            <person name="Henrissat B."/>
            <person name="Grigoriev I.V."/>
            <person name="Corradi N."/>
            <person name="Roux C."/>
            <person name="Martin F.M."/>
        </authorList>
    </citation>
    <scope>NUCLEOTIDE SEQUENCE [LARGE SCALE GENOMIC DNA]</scope>
    <source>
        <strain evidence="1 2">DAOM 227022</strain>
    </source>
</reference>
<name>A0A397SKA3_9GLOM</name>
<gene>
    <name evidence="1" type="ORF">C1645_832290</name>
</gene>
<comment type="caution">
    <text evidence="1">The sequence shown here is derived from an EMBL/GenBank/DDBJ whole genome shotgun (WGS) entry which is preliminary data.</text>
</comment>
<evidence type="ECO:0000313" key="2">
    <source>
        <dbReference type="Proteomes" id="UP000265703"/>
    </source>
</evidence>
<evidence type="ECO:0000313" key="1">
    <source>
        <dbReference type="EMBL" id="RIA84417.1"/>
    </source>
</evidence>
<dbReference type="EMBL" id="QKYT01000494">
    <property type="protein sequence ID" value="RIA84417.1"/>
    <property type="molecule type" value="Genomic_DNA"/>
</dbReference>
<organism evidence="1 2">
    <name type="scientific">Glomus cerebriforme</name>
    <dbReference type="NCBI Taxonomy" id="658196"/>
    <lineage>
        <taxon>Eukaryota</taxon>
        <taxon>Fungi</taxon>
        <taxon>Fungi incertae sedis</taxon>
        <taxon>Mucoromycota</taxon>
        <taxon>Glomeromycotina</taxon>
        <taxon>Glomeromycetes</taxon>
        <taxon>Glomerales</taxon>
        <taxon>Glomeraceae</taxon>
        <taxon>Glomus</taxon>
    </lineage>
</organism>
<protein>
    <submittedName>
        <fullName evidence="1">Uncharacterized protein</fullName>
    </submittedName>
</protein>
<dbReference type="AlphaFoldDB" id="A0A397SKA3"/>
<keyword evidence="2" id="KW-1185">Reference proteome</keyword>
<dbReference type="Proteomes" id="UP000265703">
    <property type="component" value="Unassembled WGS sequence"/>
</dbReference>